<dbReference type="Pfam" id="PF00472">
    <property type="entry name" value="RF-1"/>
    <property type="match status" value="1"/>
</dbReference>
<reference evidence="8" key="1">
    <citation type="journal article" date="2024" name="J Bioinform Genom">
        <title>Complete genome sequence of the type strain bacterium Sphaerochaeta associata GLS2t (VKM B-2742)t.</title>
        <authorList>
            <person name="Troshina O.Y."/>
            <person name="Tepeeva A.N."/>
            <person name="Arzamasceva V.O."/>
            <person name="Whitman W.B."/>
            <person name="Varghese N."/>
            <person name="Shapiro N."/>
            <person name="Woyke T."/>
            <person name="Kripides N.C."/>
            <person name="Vasilenko O.V."/>
        </authorList>
    </citation>
    <scope>NUCLEOTIDE SEQUENCE [LARGE SCALE GENOMIC DNA]</scope>
    <source>
        <strain evidence="8">GLS2T</strain>
    </source>
</reference>
<comment type="subcellular location">
    <subcellularLocation>
        <location evidence="4">Cytoplasm</location>
    </subcellularLocation>
</comment>
<dbReference type="InterPro" id="IPR005139">
    <property type="entry name" value="PCRF"/>
</dbReference>
<sequence>MFFQNKSLFESVKEEAYTVWRRLDPDHMLSEIQVLEAKTLEPGFWDDRKGAEQLFAELNGLKDSYYPWKELMDSISEMSELLEIYADEPENPEEEAQIDEQIKELKEQYSQLKLKTLLDGKFDKNDCFLTIHAGAGGNEASDWANMLMRMYLRYCERNGFKSQVLDLLEDEGGIKSATIKVSGPYSFGYLKGEAGVHRLVRISPFDSQKRRHTSFTSVYASPVIDDTIEIDLKPEDYRLDTYRAGGAGGQHVNKTDSAVRITHYATGIVVQCQNERSQVMNKDVAFKMLKSRLYEYYREEKEKEHQKDAIEKKEITWGSQIRSYVFQPYTMVKDHRTSVTVGNIQAVMDGEIGDFIEGYLQWAQKEE</sequence>
<dbReference type="Proteomes" id="UP000829708">
    <property type="component" value="Chromosome"/>
</dbReference>
<comment type="PTM">
    <text evidence="4">Methylated by PrmC. Methylation increases the termination efficiency of RF2.</text>
</comment>
<keyword evidence="3 4" id="KW-0648">Protein biosynthesis</keyword>
<organism evidence="7 8">
    <name type="scientific">Sphaerochaeta associata</name>
    <dbReference type="NCBI Taxonomy" id="1129264"/>
    <lineage>
        <taxon>Bacteria</taxon>
        <taxon>Pseudomonadati</taxon>
        <taxon>Spirochaetota</taxon>
        <taxon>Spirochaetia</taxon>
        <taxon>Spirochaetales</taxon>
        <taxon>Sphaerochaetaceae</taxon>
        <taxon>Sphaerochaeta</taxon>
    </lineage>
</organism>
<dbReference type="Gene3D" id="3.30.70.1660">
    <property type="match status" value="1"/>
</dbReference>
<dbReference type="SUPFAM" id="SSF75620">
    <property type="entry name" value="Release factor"/>
    <property type="match status" value="1"/>
</dbReference>
<feature type="modified residue" description="N5-methylglutamine" evidence="4">
    <location>
        <position position="250"/>
    </location>
</feature>
<evidence type="ECO:0000256" key="1">
    <source>
        <dbReference type="ARBA" id="ARBA00010835"/>
    </source>
</evidence>
<evidence type="ECO:0000313" key="7">
    <source>
        <dbReference type="EMBL" id="UOM52594.1"/>
    </source>
</evidence>
<dbReference type="Gene3D" id="3.30.160.20">
    <property type="match status" value="1"/>
</dbReference>
<dbReference type="InterPro" id="IPR000352">
    <property type="entry name" value="Pep_chain_release_fac_I"/>
</dbReference>
<dbReference type="PROSITE" id="PS00745">
    <property type="entry name" value="RF_PROK_I"/>
    <property type="match status" value="1"/>
</dbReference>
<evidence type="ECO:0000256" key="2">
    <source>
        <dbReference type="ARBA" id="ARBA00022481"/>
    </source>
</evidence>
<keyword evidence="8" id="KW-1185">Reference proteome</keyword>
<feature type="domain" description="Prokaryotic-type class I peptide chain release factors" evidence="6">
    <location>
        <begin position="243"/>
        <end position="259"/>
    </location>
</feature>
<comment type="function">
    <text evidence="4">Peptide chain release factor 2 directs the termination of translation in response to the peptide chain termination codons UGA and UAA.</text>
</comment>
<evidence type="ECO:0000259" key="6">
    <source>
        <dbReference type="PROSITE" id="PS00745"/>
    </source>
</evidence>
<dbReference type="Gene3D" id="1.20.58.410">
    <property type="entry name" value="Release factor"/>
    <property type="match status" value="1"/>
</dbReference>
<dbReference type="NCBIfam" id="TIGR00020">
    <property type="entry name" value="prfB"/>
    <property type="match status" value="1"/>
</dbReference>
<name>A0ABY4DEB9_9SPIR</name>
<evidence type="ECO:0000256" key="3">
    <source>
        <dbReference type="ARBA" id="ARBA00022917"/>
    </source>
</evidence>
<dbReference type="SMART" id="SM00937">
    <property type="entry name" value="PCRF"/>
    <property type="match status" value="1"/>
</dbReference>
<comment type="similarity">
    <text evidence="1 4">Belongs to the prokaryotic/mitochondrial release factor family.</text>
</comment>
<evidence type="ECO:0000313" key="8">
    <source>
        <dbReference type="Proteomes" id="UP000829708"/>
    </source>
</evidence>
<dbReference type="Pfam" id="PF03462">
    <property type="entry name" value="PCRF"/>
    <property type="match status" value="1"/>
</dbReference>
<dbReference type="EMBL" id="CP094929">
    <property type="protein sequence ID" value="UOM52594.1"/>
    <property type="molecule type" value="Genomic_DNA"/>
</dbReference>
<proteinExistence type="inferred from homology"/>
<gene>
    <name evidence="4 7" type="primary">prfB</name>
    <name evidence="7" type="ORF">MUG09_07470</name>
</gene>
<dbReference type="PANTHER" id="PTHR43116:SF3">
    <property type="entry name" value="CLASS I PEPTIDE CHAIN RELEASE FACTOR"/>
    <property type="match status" value="1"/>
</dbReference>
<dbReference type="PANTHER" id="PTHR43116">
    <property type="entry name" value="PEPTIDE CHAIN RELEASE FACTOR 2"/>
    <property type="match status" value="1"/>
</dbReference>
<dbReference type="RefSeq" id="WP_244775032.1">
    <property type="nucleotide sequence ID" value="NZ_CP094929.1"/>
</dbReference>
<dbReference type="InterPro" id="IPR004374">
    <property type="entry name" value="PrfB"/>
</dbReference>
<dbReference type="InterPro" id="IPR045853">
    <property type="entry name" value="Pep_chain_release_fac_I_sf"/>
</dbReference>
<dbReference type="HAMAP" id="MF_00094">
    <property type="entry name" value="Rel_fac_2"/>
    <property type="match status" value="1"/>
</dbReference>
<accession>A0ABY4DEB9</accession>
<evidence type="ECO:0000256" key="4">
    <source>
        <dbReference type="HAMAP-Rule" id="MF_00094"/>
    </source>
</evidence>
<keyword evidence="2 4" id="KW-0488">Methylation</keyword>
<keyword evidence="4" id="KW-0963">Cytoplasm</keyword>
<evidence type="ECO:0000256" key="5">
    <source>
        <dbReference type="NCBIfam" id="TIGR00020"/>
    </source>
</evidence>
<protein>
    <recommendedName>
        <fullName evidence="4 5">Peptide chain release factor 2</fullName>
        <shortName evidence="4">RF-2</shortName>
    </recommendedName>
</protein>